<keyword evidence="1" id="KW-0812">Transmembrane</keyword>
<evidence type="ECO:0000256" key="1">
    <source>
        <dbReference type="SAM" id="Phobius"/>
    </source>
</evidence>
<comment type="caution">
    <text evidence="2">The sequence shown here is derived from an EMBL/GenBank/DDBJ whole genome shotgun (WGS) entry which is preliminary data.</text>
</comment>
<sequence length="64" mass="7014">MGRRNLWTILMGLFISLIGVSCLYCGEKARSRHQMEMCCGWGILGFGLAHILMGGIVTVIGGKR</sequence>
<dbReference type="Proteomes" id="UP000241639">
    <property type="component" value="Unassembled WGS sequence"/>
</dbReference>
<proteinExistence type="predicted"/>
<gene>
    <name evidence="2" type="ORF">C8J48_2532</name>
</gene>
<name>A0A2T4ZDD2_9BACL</name>
<dbReference type="RefSeq" id="WP_107727253.1">
    <property type="nucleotide sequence ID" value="NZ_PZZP01000001.1"/>
</dbReference>
<dbReference type="OrthoDB" id="1756838at2"/>
<accession>A0A2T4ZDD2</accession>
<keyword evidence="1" id="KW-0472">Membrane</keyword>
<feature type="transmembrane region" description="Helical" evidence="1">
    <location>
        <begin position="38"/>
        <end position="61"/>
    </location>
</feature>
<reference evidence="2 3" key="1">
    <citation type="submission" date="2018-04" db="EMBL/GenBank/DDBJ databases">
        <title>Genomic Encyclopedia of Archaeal and Bacterial Type Strains, Phase II (KMG-II): from individual species to whole genera.</title>
        <authorList>
            <person name="Goeker M."/>
        </authorList>
    </citation>
    <scope>NUCLEOTIDE SEQUENCE [LARGE SCALE GENOMIC DNA]</scope>
    <source>
        <strain evidence="2 3">DSM 45169</strain>
    </source>
</reference>
<keyword evidence="3" id="KW-1185">Reference proteome</keyword>
<evidence type="ECO:0000313" key="2">
    <source>
        <dbReference type="EMBL" id="PTM59895.1"/>
    </source>
</evidence>
<organism evidence="2 3">
    <name type="scientific">Desmospora activa DSM 45169</name>
    <dbReference type="NCBI Taxonomy" id="1121389"/>
    <lineage>
        <taxon>Bacteria</taxon>
        <taxon>Bacillati</taxon>
        <taxon>Bacillota</taxon>
        <taxon>Bacilli</taxon>
        <taxon>Bacillales</taxon>
        <taxon>Thermoactinomycetaceae</taxon>
        <taxon>Desmospora</taxon>
    </lineage>
</organism>
<protein>
    <submittedName>
        <fullName evidence="2">Uncharacterized protein</fullName>
    </submittedName>
</protein>
<evidence type="ECO:0000313" key="3">
    <source>
        <dbReference type="Proteomes" id="UP000241639"/>
    </source>
</evidence>
<dbReference type="EMBL" id="PZZP01000001">
    <property type="protein sequence ID" value="PTM59895.1"/>
    <property type="molecule type" value="Genomic_DNA"/>
</dbReference>
<dbReference type="PROSITE" id="PS51257">
    <property type="entry name" value="PROKAR_LIPOPROTEIN"/>
    <property type="match status" value="1"/>
</dbReference>
<feature type="transmembrane region" description="Helical" evidence="1">
    <location>
        <begin position="6"/>
        <end position="26"/>
    </location>
</feature>
<dbReference type="AlphaFoldDB" id="A0A2T4ZDD2"/>
<keyword evidence="1" id="KW-1133">Transmembrane helix</keyword>